<sequence length="81" mass="9325">MHAIGFINQSQAVFTPTPEILEKAKMLETSSAIGGKYFYTSDMHYFVQNTCRRGFCIEKRKREEFGGLKQFTHNMPTGNKE</sequence>
<comment type="caution">
    <text evidence="1">The sequence shown here is derived from an EMBL/GenBank/DDBJ whole genome shotgun (WGS) entry which is preliminary data.</text>
</comment>
<dbReference type="AlphaFoldDB" id="A0A0V0UHL3"/>
<evidence type="ECO:0000313" key="2">
    <source>
        <dbReference type="Proteomes" id="UP000055048"/>
    </source>
</evidence>
<dbReference type="Proteomes" id="UP000055048">
    <property type="component" value="Unassembled WGS sequence"/>
</dbReference>
<name>A0A0V0UHL3_9BILA</name>
<evidence type="ECO:0000313" key="1">
    <source>
        <dbReference type="EMBL" id="KRX50932.1"/>
    </source>
</evidence>
<reference evidence="1 2" key="1">
    <citation type="submission" date="2015-01" db="EMBL/GenBank/DDBJ databases">
        <title>Evolution of Trichinella species and genotypes.</title>
        <authorList>
            <person name="Korhonen P.K."/>
            <person name="Edoardo P."/>
            <person name="Giuseppe L.R."/>
            <person name="Gasser R.B."/>
        </authorList>
    </citation>
    <scope>NUCLEOTIDE SEQUENCE [LARGE SCALE GENOMIC DNA]</scope>
    <source>
        <strain evidence="1">ISS417</strain>
    </source>
</reference>
<keyword evidence="2" id="KW-1185">Reference proteome</keyword>
<dbReference type="EMBL" id="JYDJ01000002">
    <property type="protein sequence ID" value="KRX50932.1"/>
    <property type="molecule type" value="Genomic_DNA"/>
</dbReference>
<accession>A0A0V0UHL3</accession>
<protein>
    <submittedName>
        <fullName evidence="1">Uncharacterized protein</fullName>
    </submittedName>
</protein>
<organism evidence="1 2">
    <name type="scientific">Trichinella murrelli</name>
    <dbReference type="NCBI Taxonomy" id="144512"/>
    <lineage>
        <taxon>Eukaryota</taxon>
        <taxon>Metazoa</taxon>
        <taxon>Ecdysozoa</taxon>
        <taxon>Nematoda</taxon>
        <taxon>Enoplea</taxon>
        <taxon>Dorylaimia</taxon>
        <taxon>Trichinellida</taxon>
        <taxon>Trichinellidae</taxon>
        <taxon>Trichinella</taxon>
    </lineage>
</organism>
<gene>
    <name evidence="1" type="ORF">T05_8230</name>
</gene>
<proteinExistence type="predicted"/>